<comment type="similarity">
    <text evidence="3 9">Belongs to the nonaspanin (TM9SF) (TC 9.A.2) family.</text>
</comment>
<evidence type="ECO:0000313" key="11">
    <source>
        <dbReference type="Proteomes" id="UP000738359"/>
    </source>
</evidence>
<feature type="transmembrane region" description="Helical" evidence="9">
    <location>
        <begin position="363"/>
        <end position="388"/>
    </location>
</feature>
<evidence type="ECO:0000256" key="4">
    <source>
        <dbReference type="ARBA" id="ARBA00022692"/>
    </source>
</evidence>
<dbReference type="InterPro" id="IPR004240">
    <property type="entry name" value="EMP70"/>
</dbReference>
<name>A0A9P6JBB9_MORAP</name>
<feature type="transmembrane region" description="Helical" evidence="9">
    <location>
        <begin position="330"/>
        <end position="357"/>
    </location>
</feature>
<feature type="signal peptide" evidence="9">
    <location>
        <begin position="1"/>
        <end position="29"/>
    </location>
</feature>
<dbReference type="GO" id="GO:0016020">
    <property type="term" value="C:membrane"/>
    <property type="evidence" value="ECO:0007669"/>
    <property type="project" value="UniProtKB-SubCell"/>
</dbReference>
<evidence type="ECO:0000256" key="3">
    <source>
        <dbReference type="ARBA" id="ARBA00005227"/>
    </source>
</evidence>
<feature type="transmembrane region" description="Helical" evidence="9">
    <location>
        <begin position="596"/>
        <end position="619"/>
    </location>
</feature>
<dbReference type="GO" id="GO:0072657">
    <property type="term" value="P:protein localization to membrane"/>
    <property type="evidence" value="ECO:0007669"/>
    <property type="project" value="TreeGrafter"/>
</dbReference>
<keyword evidence="4 9" id="KW-0812">Transmembrane</keyword>
<dbReference type="Proteomes" id="UP000738359">
    <property type="component" value="Unassembled WGS sequence"/>
</dbReference>
<feature type="transmembrane region" description="Helical" evidence="9">
    <location>
        <begin position="435"/>
        <end position="457"/>
    </location>
</feature>
<comment type="caution">
    <text evidence="10">The sequence shown here is derived from an EMBL/GenBank/DDBJ whole genome shotgun (WGS) entry which is preliminary data.</text>
</comment>
<feature type="transmembrane region" description="Helical" evidence="9">
    <location>
        <begin position="519"/>
        <end position="547"/>
    </location>
</feature>
<feature type="transmembrane region" description="Helical" evidence="9">
    <location>
        <begin position="265"/>
        <end position="288"/>
    </location>
</feature>
<evidence type="ECO:0000313" key="10">
    <source>
        <dbReference type="EMBL" id="KAF9966433.1"/>
    </source>
</evidence>
<accession>A0A9P6JBB9</accession>
<protein>
    <recommendedName>
        <fullName evidence="9">Transmembrane 9 superfamily member</fullName>
    </recommendedName>
</protein>
<dbReference type="PANTHER" id="PTHR10766">
    <property type="entry name" value="TRANSMEMBRANE 9 SUPERFAMILY PROTEIN"/>
    <property type="match status" value="1"/>
</dbReference>
<proteinExistence type="inferred from homology"/>
<dbReference type="AlphaFoldDB" id="A0A9P6JBB9"/>
<organism evidence="10 11">
    <name type="scientific">Mortierella alpina</name>
    <name type="common">Oleaginous fungus</name>
    <name type="synonym">Mortierella renispora</name>
    <dbReference type="NCBI Taxonomy" id="64518"/>
    <lineage>
        <taxon>Eukaryota</taxon>
        <taxon>Fungi</taxon>
        <taxon>Fungi incertae sedis</taxon>
        <taxon>Mucoromycota</taxon>
        <taxon>Mortierellomycotina</taxon>
        <taxon>Mortierellomycetes</taxon>
        <taxon>Mortierellales</taxon>
        <taxon>Mortierellaceae</taxon>
        <taxon>Mortierella</taxon>
    </lineage>
</organism>
<feature type="transmembrane region" description="Helical" evidence="9">
    <location>
        <begin position="554"/>
        <end position="576"/>
    </location>
</feature>
<dbReference type="GO" id="GO:0005794">
    <property type="term" value="C:Golgi apparatus"/>
    <property type="evidence" value="ECO:0007669"/>
    <property type="project" value="UniProtKB-SubCell"/>
</dbReference>
<evidence type="ECO:0000256" key="2">
    <source>
        <dbReference type="ARBA" id="ARBA00004555"/>
    </source>
</evidence>
<feature type="transmembrane region" description="Helical" evidence="9">
    <location>
        <begin position="490"/>
        <end position="513"/>
    </location>
</feature>
<evidence type="ECO:0000256" key="8">
    <source>
        <dbReference type="ARBA" id="ARBA00023136"/>
    </source>
</evidence>
<keyword evidence="5 9" id="KW-0732">Signal</keyword>
<feature type="chain" id="PRO_5040530748" description="Transmembrane 9 superfamily member" evidence="9">
    <location>
        <begin position="30"/>
        <end position="629"/>
    </location>
</feature>
<evidence type="ECO:0000256" key="5">
    <source>
        <dbReference type="ARBA" id="ARBA00022729"/>
    </source>
</evidence>
<keyword evidence="7" id="KW-0333">Golgi apparatus</keyword>
<evidence type="ECO:0000256" key="7">
    <source>
        <dbReference type="ARBA" id="ARBA00023034"/>
    </source>
</evidence>
<evidence type="ECO:0000256" key="1">
    <source>
        <dbReference type="ARBA" id="ARBA00004141"/>
    </source>
</evidence>
<reference evidence="10" key="1">
    <citation type="journal article" date="2020" name="Fungal Divers.">
        <title>Resolving the Mortierellaceae phylogeny through synthesis of multi-gene phylogenetics and phylogenomics.</title>
        <authorList>
            <person name="Vandepol N."/>
            <person name="Liber J."/>
            <person name="Desiro A."/>
            <person name="Na H."/>
            <person name="Kennedy M."/>
            <person name="Barry K."/>
            <person name="Grigoriev I.V."/>
            <person name="Miller A.N."/>
            <person name="O'Donnell K."/>
            <person name="Stajich J.E."/>
            <person name="Bonito G."/>
        </authorList>
    </citation>
    <scope>NUCLEOTIDE SEQUENCE</scope>
    <source>
        <strain evidence="10">CK1249</strain>
    </source>
</reference>
<keyword evidence="11" id="KW-1185">Reference proteome</keyword>
<dbReference type="OrthoDB" id="1666796at2759"/>
<evidence type="ECO:0000256" key="9">
    <source>
        <dbReference type="RuleBase" id="RU363079"/>
    </source>
</evidence>
<sequence length="629" mass="71292">MLSFRAGATAVLATTLLLLLTTLTTTANAFYIPGLSPTVFRHGDRVPLYVNKIFSKKSPLPYAYADLPFVCAPPKDAKKAWLNLGEVLRGDRISTSDYELVMGEDIKCKTLCKKHVSAEDAALARDFIANDYNVEWIIDNLPGATRYNVGDGQANGQRRYRAGFALGKVKWSNSNIHNHVTIRVLYQNVAEKAGDKLIVGFEVNPYSIDQPDSCPEDPLKIGRLQAVSDKAVDIEYTYSVQWIEDKDVTWNNRWSLYLVSTDAQVHWYSIINSIIIMLFLTGLVALVIMKTLKKDISIYNEEEMKDDQDDGAGWKLVHGDVFRTPQYSSLLCAILGSGVQVLVMTISIILFAVVGILNPSYRGGFVSFGLFLFVFAGVFAGYYSARLYKAFKGTSWTRNAILTATLVPGFMMTLVFLLNMFVWSKNSSNAIPFGTFFALVVMWFGISLPLSLIGAFFGQRKGPIEHPGRTNQIPRQIPETMWYMRPRYTVMLGGLLPFAVIFIELFFILKSIWEDQYYYMFGILGLVFVILLITCVEISIIVVYFQLCDEDYNWWWRSFFVSSFSAVYVFLYSMVYFMKQLSIDDFVPALSYFTNSLMICIVYGLLTGTTGFISTYWFVRRIYAAVKID</sequence>
<gene>
    <name evidence="10" type="primary">TM9SF4</name>
    <name evidence="10" type="ORF">BGZ70_002363</name>
</gene>
<dbReference type="InterPro" id="IPR036259">
    <property type="entry name" value="MFS_trans_sf"/>
</dbReference>
<dbReference type="SUPFAM" id="SSF103473">
    <property type="entry name" value="MFS general substrate transporter"/>
    <property type="match status" value="1"/>
</dbReference>
<keyword evidence="6 9" id="KW-1133">Transmembrane helix</keyword>
<keyword evidence="8 9" id="KW-0472">Membrane</keyword>
<feature type="transmembrane region" description="Helical" evidence="9">
    <location>
        <begin position="400"/>
        <end position="423"/>
    </location>
</feature>
<evidence type="ECO:0000256" key="6">
    <source>
        <dbReference type="ARBA" id="ARBA00022989"/>
    </source>
</evidence>
<dbReference type="PANTHER" id="PTHR10766:SF55">
    <property type="entry name" value="TRANSMEMBRANE 9 SUPERFAMILY MEMBER 4"/>
    <property type="match status" value="1"/>
</dbReference>
<dbReference type="EMBL" id="JAAAHY010000157">
    <property type="protein sequence ID" value="KAF9966433.1"/>
    <property type="molecule type" value="Genomic_DNA"/>
</dbReference>
<comment type="subcellular location">
    <subcellularLocation>
        <location evidence="2">Golgi apparatus</location>
    </subcellularLocation>
    <subcellularLocation>
        <location evidence="1">Membrane</location>
        <topology evidence="1">Multi-pass membrane protein</topology>
    </subcellularLocation>
</comment>
<dbReference type="Pfam" id="PF02990">
    <property type="entry name" value="EMP70"/>
    <property type="match status" value="1"/>
</dbReference>